<keyword evidence="8" id="KW-1015">Disulfide bond</keyword>
<protein>
    <recommendedName>
        <fullName evidence="4">protein disulfide-isomerase</fullName>
        <ecNumber evidence="4">5.3.4.1</ecNumber>
    </recommendedName>
</protein>
<dbReference type="PANTHER" id="PTHR18929">
    <property type="entry name" value="PROTEIN DISULFIDE ISOMERASE"/>
    <property type="match status" value="1"/>
</dbReference>
<dbReference type="InterPro" id="IPR013766">
    <property type="entry name" value="Thioredoxin_domain"/>
</dbReference>
<evidence type="ECO:0000256" key="9">
    <source>
        <dbReference type="ARBA" id="ARBA00023180"/>
    </source>
</evidence>
<evidence type="ECO:0000256" key="8">
    <source>
        <dbReference type="ARBA" id="ARBA00023157"/>
    </source>
</evidence>
<keyword evidence="10" id="KW-0413">Isomerase</keyword>
<dbReference type="GO" id="GO:0005788">
    <property type="term" value="C:endoplasmic reticulum lumen"/>
    <property type="evidence" value="ECO:0007669"/>
    <property type="project" value="UniProtKB-SubCell"/>
</dbReference>
<keyword evidence="7" id="KW-0256">Endoplasmic reticulum</keyword>
<evidence type="ECO:0000256" key="3">
    <source>
        <dbReference type="ARBA" id="ARBA00006347"/>
    </source>
</evidence>
<evidence type="ECO:0000313" key="16">
    <source>
        <dbReference type="EMBL" id="VDC64870.1"/>
    </source>
</evidence>
<dbReference type="Gramene" id="A06p02020.2_BraZ1">
    <property type="protein sequence ID" value="A06p02020.2_BraZ1.CDS"/>
    <property type="gene ID" value="A06g02020.2_BraZ1"/>
</dbReference>
<dbReference type="FunFam" id="3.40.30.10:FF:000204">
    <property type="entry name" value="Protein disulfide isomerase-like 1-6"/>
    <property type="match status" value="1"/>
</dbReference>
<dbReference type="Proteomes" id="UP000694005">
    <property type="component" value="Chromosome A06"/>
</dbReference>
<feature type="domain" description="Thioredoxin" evidence="14">
    <location>
        <begin position="43"/>
        <end position="178"/>
    </location>
</feature>
<dbReference type="PANTHER" id="PTHR18929:SF236">
    <property type="entry name" value="THIOREDOXIN DOMAIN-CONTAINING PROTEIN"/>
    <property type="match status" value="1"/>
</dbReference>
<evidence type="ECO:0000256" key="11">
    <source>
        <dbReference type="ARBA" id="ARBA00023284"/>
    </source>
</evidence>
<evidence type="ECO:0000256" key="13">
    <source>
        <dbReference type="SAM" id="SignalP"/>
    </source>
</evidence>
<dbReference type="CDD" id="cd02961">
    <property type="entry name" value="PDI_a_family"/>
    <property type="match status" value="1"/>
</dbReference>
<name>A0A3P5YUZ3_BRACM</name>
<dbReference type="SUPFAM" id="SSF52833">
    <property type="entry name" value="Thioredoxin-like"/>
    <property type="match status" value="4"/>
</dbReference>
<dbReference type="EMBL" id="LR031569">
    <property type="protein sequence ID" value="VDC64870.1"/>
    <property type="molecule type" value="Genomic_DNA"/>
</dbReference>
<evidence type="ECO:0000256" key="12">
    <source>
        <dbReference type="ARBA" id="ARBA00054003"/>
    </source>
</evidence>
<accession>A0A3P5YUZ3</accession>
<evidence type="ECO:0000256" key="10">
    <source>
        <dbReference type="ARBA" id="ARBA00023235"/>
    </source>
</evidence>
<comment type="similarity">
    <text evidence="3">Belongs to the protein disulfide isomerase family.</text>
</comment>
<dbReference type="Gene3D" id="3.40.30.10">
    <property type="entry name" value="Glutaredoxin"/>
    <property type="match status" value="4"/>
</dbReference>
<evidence type="ECO:0000256" key="1">
    <source>
        <dbReference type="ARBA" id="ARBA00001182"/>
    </source>
</evidence>
<dbReference type="CDD" id="cd02981">
    <property type="entry name" value="PDI_b_family"/>
    <property type="match status" value="1"/>
</dbReference>
<dbReference type="EC" id="5.3.4.1" evidence="4"/>
<evidence type="ECO:0000256" key="5">
    <source>
        <dbReference type="ARBA" id="ARBA00022729"/>
    </source>
</evidence>
<dbReference type="GO" id="GO:0003756">
    <property type="term" value="F:protein disulfide isomerase activity"/>
    <property type="evidence" value="ECO:0007669"/>
    <property type="project" value="UniProtKB-EC"/>
</dbReference>
<keyword evidence="6" id="KW-0677">Repeat</keyword>
<evidence type="ECO:0000256" key="6">
    <source>
        <dbReference type="ARBA" id="ARBA00022737"/>
    </source>
</evidence>
<comment type="function">
    <text evidence="12">Acts as a protein-folding catalyst that interacts with nascent polypeptides to catalyze the formation, isomerization, and reduction or oxidation of disulfide bonds.</text>
</comment>
<evidence type="ECO:0000256" key="7">
    <source>
        <dbReference type="ARBA" id="ARBA00022824"/>
    </source>
</evidence>
<dbReference type="FunFam" id="3.40.30.10:FF:000042">
    <property type="entry name" value="protein disulfide-isomerase A2"/>
    <property type="match status" value="1"/>
</dbReference>
<evidence type="ECO:0000313" key="15">
    <source>
        <dbReference type="EMBL" id="CAG7867962.1"/>
    </source>
</evidence>
<dbReference type="AlphaFoldDB" id="A0A3P5YUZ3"/>
<dbReference type="EMBL" id="LS974622">
    <property type="protein sequence ID" value="CAG7867962.1"/>
    <property type="molecule type" value="Genomic_DNA"/>
</dbReference>
<sequence>MSINPKPQSSLFTFILLLLLTSAAYSSPNHPGSDEESDDLDQLLAVDEQLQQDLPLQHQQSEAETVSRAQRIVLELSGDNARRVVGGNEFVMVLGYAPWCARSADLMPKFSEAATALKEIGSPVVMAKMDGDRYGKVASEMEIKGFPTLLLFVNGTSKAYTGGFSAEEIVIWVQKKTGAPIVTVNTVDEAQRFLKKYHTFVVALFNKFEGSEYNEFVKAAKSDDEIQFVETSDSEVAKLLFPEFKTSDVFIGMVKTEAERYTSYAGSYKMENILEFLSKNKFPLITKLSESNTAWVYSSPVKLQVMIFAKADDFQNMAQPLENFARRFKSKLMFIYIDITNENLAMPFLTLFGIEHANKTVVAAFDNKLNSKYLLESDPSPTNIEDFCSGLADGTIPQYYRSEPVPDNENASIVTVVGKTFDELVLNSQENVLLEVHTPWCVNCEAMSKQVVKLAKHFKGFENLVFARIDASTNEHAKLQVNDYPTILLYKSGEKEKPLKISTKLSAKDMAVFINEELKPRGGSAKDEL</sequence>
<dbReference type="InterPro" id="IPR036249">
    <property type="entry name" value="Thioredoxin-like_sf"/>
</dbReference>
<dbReference type="Pfam" id="PF13848">
    <property type="entry name" value="Thioredoxin_6"/>
    <property type="match status" value="1"/>
</dbReference>
<dbReference type="FunFam" id="3.40.30.10:FF:000134">
    <property type="entry name" value="Protein disulfide-isomerase"/>
    <property type="match status" value="1"/>
</dbReference>
<evidence type="ECO:0000259" key="14">
    <source>
        <dbReference type="PROSITE" id="PS51352"/>
    </source>
</evidence>
<organism evidence="16">
    <name type="scientific">Brassica campestris</name>
    <name type="common">Field mustard</name>
    <dbReference type="NCBI Taxonomy" id="3711"/>
    <lineage>
        <taxon>Eukaryota</taxon>
        <taxon>Viridiplantae</taxon>
        <taxon>Streptophyta</taxon>
        <taxon>Embryophyta</taxon>
        <taxon>Tracheophyta</taxon>
        <taxon>Spermatophyta</taxon>
        <taxon>Magnoliopsida</taxon>
        <taxon>eudicotyledons</taxon>
        <taxon>Gunneridae</taxon>
        <taxon>Pentapetalae</taxon>
        <taxon>rosids</taxon>
        <taxon>malvids</taxon>
        <taxon>Brassicales</taxon>
        <taxon>Brassicaceae</taxon>
        <taxon>Brassiceae</taxon>
        <taxon>Brassica</taxon>
    </lineage>
</organism>
<dbReference type="CDD" id="cd02995">
    <property type="entry name" value="PDI_a_PDI_a'_C"/>
    <property type="match status" value="1"/>
</dbReference>
<gene>
    <name evidence="16" type="ORF">BRAA06T23410Z</name>
    <name evidence="15" type="ORF">BRAPAZ1V2_A06P02020.2</name>
</gene>
<dbReference type="CDD" id="cd02982">
    <property type="entry name" value="PDI_b'_family"/>
    <property type="match status" value="1"/>
</dbReference>
<comment type="subcellular location">
    <subcellularLocation>
        <location evidence="2">Endoplasmic reticulum lumen</location>
    </subcellularLocation>
</comment>
<dbReference type="Pfam" id="PF00085">
    <property type="entry name" value="Thioredoxin"/>
    <property type="match status" value="2"/>
</dbReference>
<feature type="chain" id="PRO_5039801587" description="protein disulfide-isomerase" evidence="13">
    <location>
        <begin position="27"/>
        <end position="529"/>
    </location>
</feature>
<evidence type="ECO:0000256" key="4">
    <source>
        <dbReference type="ARBA" id="ARBA00012723"/>
    </source>
</evidence>
<evidence type="ECO:0000256" key="2">
    <source>
        <dbReference type="ARBA" id="ARBA00004319"/>
    </source>
</evidence>
<dbReference type="PROSITE" id="PS51352">
    <property type="entry name" value="THIOREDOXIN_2"/>
    <property type="match status" value="2"/>
</dbReference>
<feature type="signal peptide" evidence="13">
    <location>
        <begin position="1"/>
        <end position="26"/>
    </location>
</feature>
<keyword evidence="9" id="KW-0325">Glycoprotein</keyword>
<keyword evidence="5 13" id="KW-0732">Signal</keyword>
<dbReference type="FunFam" id="3.40.30.10:FF:000201">
    <property type="entry name" value="Protein disulfide isomerase-like 1-5"/>
    <property type="match status" value="1"/>
</dbReference>
<feature type="domain" description="Thioredoxin" evidence="14">
    <location>
        <begin position="374"/>
        <end position="519"/>
    </location>
</feature>
<proteinExistence type="inferred from homology"/>
<reference evidence="16" key="1">
    <citation type="submission" date="2018-11" db="EMBL/GenBank/DDBJ databases">
        <authorList>
            <consortium name="Genoscope - CEA"/>
            <person name="William W."/>
        </authorList>
    </citation>
    <scope>NUCLEOTIDE SEQUENCE</scope>
</reference>
<keyword evidence="11" id="KW-0676">Redox-active center</keyword>
<comment type="catalytic activity">
    <reaction evidence="1">
        <text>Catalyzes the rearrangement of -S-S- bonds in proteins.</text>
        <dbReference type="EC" id="5.3.4.1"/>
    </reaction>
</comment>